<dbReference type="AlphaFoldDB" id="A0A1H0GG65"/>
<feature type="region of interest" description="Disordered" evidence="1">
    <location>
        <begin position="114"/>
        <end position="147"/>
    </location>
</feature>
<evidence type="ECO:0000256" key="1">
    <source>
        <dbReference type="SAM" id="MobiDB-lite"/>
    </source>
</evidence>
<evidence type="ECO:0000313" key="3">
    <source>
        <dbReference type="Proteomes" id="UP000199341"/>
    </source>
</evidence>
<sequence>MEESCPSNHSRKEGAAPPREVVTVPSRQGLEAADLLRLSTGVGPVFHDRGADSLAFLVPPGTAEQWDLPGSQCHRAAADPSAGGWVVPPHTDTAVTDPQILRAALGRAAQTIRLADAFAQSPQDPAAPPPDDAAHPHPDPSTGQQPR</sequence>
<accession>A0A1H0GG65</accession>
<feature type="compositionally biased region" description="Low complexity" evidence="1">
    <location>
        <begin position="115"/>
        <end position="124"/>
    </location>
</feature>
<organism evidence="2 3">
    <name type="scientific">Actinacidiphila guanduensis</name>
    <dbReference type="NCBI Taxonomy" id="310781"/>
    <lineage>
        <taxon>Bacteria</taxon>
        <taxon>Bacillati</taxon>
        <taxon>Actinomycetota</taxon>
        <taxon>Actinomycetes</taxon>
        <taxon>Kitasatosporales</taxon>
        <taxon>Streptomycetaceae</taxon>
        <taxon>Actinacidiphila</taxon>
    </lineage>
</organism>
<reference evidence="2 3" key="1">
    <citation type="submission" date="2016-10" db="EMBL/GenBank/DDBJ databases">
        <authorList>
            <person name="de Groot N.N."/>
        </authorList>
    </citation>
    <scope>NUCLEOTIDE SEQUENCE [LARGE SCALE GENOMIC DNA]</scope>
    <source>
        <strain evidence="2 3">CGMCC 4.2022</strain>
    </source>
</reference>
<name>A0A1H0GG65_9ACTN</name>
<dbReference type="RefSeq" id="WP_322987165.1">
    <property type="nucleotide sequence ID" value="NZ_FNIE01000007.1"/>
</dbReference>
<proteinExistence type="predicted"/>
<feature type="region of interest" description="Disordered" evidence="1">
    <location>
        <begin position="1"/>
        <end position="21"/>
    </location>
</feature>
<evidence type="ECO:0000313" key="2">
    <source>
        <dbReference type="EMBL" id="SDO05907.1"/>
    </source>
</evidence>
<dbReference type="EMBL" id="FNIE01000007">
    <property type="protein sequence ID" value="SDO05907.1"/>
    <property type="molecule type" value="Genomic_DNA"/>
</dbReference>
<dbReference type="Proteomes" id="UP000199341">
    <property type="component" value="Unassembled WGS sequence"/>
</dbReference>
<keyword evidence="3" id="KW-1185">Reference proteome</keyword>
<protein>
    <submittedName>
        <fullName evidence="2">Uncharacterized protein</fullName>
    </submittedName>
</protein>
<gene>
    <name evidence="2" type="ORF">SAMN05216259_107112</name>
</gene>